<evidence type="ECO:0000256" key="1">
    <source>
        <dbReference type="SAM" id="MobiDB-lite"/>
    </source>
</evidence>
<keyword evidence="3" id="KW-1185">Reference proteome</keyword>
<dbReference type="Pfam" id="PF12824">
    <property type="entry name" value="MRP-L20"/>
    <property type="match status" value="1"/>
</dbReference>
<feature type="region of interest" description="Disordered" evidence="1">
    <location>
        <begin position="1"/>
        <end position="22"/>
    </location>
</feature>
<dbReference type="GO" id="GO:0005762">
    <property type="term" value="C:mitochondrial large ribosomal subunit"/>
    <property type="evidence" value="ECO:0007669"/>
    <property type="project" value="TreeGrafter"/>
</dbReference>
<evidence type="ECO:0008006" key="4">
    <source>
        <dbReference type="Google" id="ProtNLM"/>
    </source>
</evidence>
<sequence>MLRQIGQQVRNYATKSKAPNRKMTAQVPVEKVILPDGSKFITRRAPVSDSQQQAVGPVLHPRQPQTKLTDEQINSIRSLRQQDPETWTRKKLADKFNCSPLFISMIAPTPSRAATPSALQSTAAGYRRQLITKNRQRRKELW</sequence>
<gene>
    <name evidence="2" type="ORF">DM01DRAFT_1331804</name>
</gene>
<reference evidence="2 3" key="1">
    <citation type="submission" date="2016-07" db="EMBL/GenBank/DDBJ databases">
        <title>Pervasive Adenine N6-methylation of Active Genes in Fungi.</title>
        <authorList>
            <consortium name="DOE Joint Genome Institute"/>
            <person name="Mondo S.J."/>
            <person name="Dannebaum R.O."/>
            <person name="Kuo R.C."/>
            <person name="Labutti K."/>
            <person name="Haridas S."/>
            <person name="Kuo A."/>
            <person name="Salamov A."/>
            <person name="Ahrendt S.R."/>
            <person name="Lipzen A."/>
            <person name="Sullivan W."/>
            <person name="Andreopoulos W.B."/>
            <person name="Clum A."/>
            <person name="Lindquist E."/>
            <person name="Daum C."/>
            <person name="Ramamoorthy G.K."/>
            <person name="Gryganskyi A."/>
            <person name="Culley D."/>
            <person name="Magnuson J.K."/>
            <person name="James T.Y."/>
            <person name="O'Malley M.A."/>
            <person name="Stajich J.E."/>
            <person name="Spatafora J.W."/>
            <person name="Visel A."/>
            <person name="Grigoriev I.V."/>
        </authorList>
    </citation>
    <scope>NUCLEOTIDE SEQUENCE [LARGE SCALE GENOMIC DNA]</scope>
    <source>
        <strain evidence="2 3">NRRL 3301</strain>
    </source>
</reference>
<evidence type="ECO:0000313" key="2">
    <source>
        <dbReference type="EMBL" id="ORX62376.1"/>
    </source>
</evidence>
<organism evidence="2 3">
    <name type="scientific">Hesseltinella vesiculosa</name>
    <dbReference type="NCBI Taxonomy" id="101127"/>
    <lineage>
        <taxon>Eukaryota</taxon>
        <taxon>Fungi</taxon>
        <taxon>Fungi incertae sedis</taxon>
        <taxon>Mucoromycota</taxon>
        <taxon>Mucoromycotina</taxon>
        <taxon>Mucoromycetes</taxon>
        <taxon>Mucorales</taxon>
        <taxon>Cunninghamellaceae</taxon>
        <taxon>Hesseltinella</taxon>
    </lineage>
</organism>
<dbReference type="Proteomes" id="UP000242146">
    <property type="component" value="Unassembled WGS sequence"/>
</dbReference>
<dbReference type="STRING" id="101127.A0A1X2GWM1"/>
<dbReference type="GO" id="GO:0003735">
    <property type="term" value="F:structural constituent of ribosome"/>
    <property type="evidence" value="ECO:0007669"/>
    <property type="project" value="TreeGrafter"/>
</dbReference>
<name>A0A1X2GWM1_9FUNG</name>
<feature type="region of interest" description="Disordered" evidence="1">
    <location>
        <begin position="44"/>
        <end position="68"/>
    </location>
</feature>
<dbReference type="PANTHER" id="PTHR28266">
    <property type="entry name" value="54S RIBOSOMAL PROTEIN L20, MITOCHONDRIAL"/>
    <property type="match status" value="1"/>
</dbReference>
<accession>A0A1X2GWM1</accession>
<dbReference type="InterPro" id="IPR024388">
    <property type="entry name" value="Ribosomal_mL58"/>
</dbReference>
<comment type="caution">
    <text evidence="2">The sequence shown here is derived from an EMBL/GenBank/DDBJ whole genome shotgun (WGS) entry which is preliminary data.</text>
</comment>
<protein>
    <recommendedName>
        <fullName evidence="4">Mitochondrial ribosomal protein subunit L20</fullName>
    </recommendedName>
</protein>
<dbReference type="OrthoDB" id="6021263at2759"/>
<dbReference type="PANTHER" id="PTHR28266:SF1">
    <property type="entry name" value="LARGE RIBOSOMAL SUBUNIT PROTEIN ML58"/>
    <property type="match status" value="1"/>
</dbReference>
<feature type="compositionally biased region" description="Polar residues" evidence="1">
    <location>
        <begin position="1"/>
        <end position="14"/>
    </location>
</feature>
<dbReference type="AlphaFoldDB" id="A0A1X2GWM1"/>
<dbReference type="EMBL" id="MCGT01000002">
    <property type="protein sequence ID" value="ORX62376.1"/>
    <property type="molecule type" value="Genomic_DNA"/>
</dbReference>
<proteinExistence type="predicted"/>
<evidence type="ECO:0000313" key="3">
    <source>
        <dbReference type="Proteomes" id="UP000242146"/>
    </source>
</evidence>